<dbReference type="AlphaFoldDB" id="A0A420DGS7"/>
<dbReference type="InterPro" id="IPR036388">
    <property type="entry name" value="WH-like_DNA-bd_sf"/>
</dbReference>
<evidence type="ECO:0000259" key="2">
    <source>
        <dbReference type="PROSITE" id="PS51688"/>
    </source>
</evidence>
<name>A0A420DGS7_9FLAO</name>
<dbReference type="Pfam" id="PF13884">
    <property type="entry name" value="Peptidase_S74"/>
    <property type="match status" value="1"/>
</dbReference>
<reference evidence="3 4" key="1">
    <citation type="submission" date="2018-09" db="EMBL/GenBank/DDBJ databases">
        <title>Genomic Encyclopedia of Archaeal and Bacterial Type Strains, Phase II (KMG-II): from individual species to whole genera.</title>
        <authorList>
            <person name="Goeker M."/>
        </authorList>
    </citation>
    <scope>NUCLEOTIDE SEQUENCE [LARGE SCALE GENOMIC DNA]</scope>
    <source>
        <strain evidence="3 4">DSM 26283</strain>
    </source>
</reference>
<keyword evidence="1" id="KW-0175">Coiled coil</keyword>
<dbReference type="Gene3D" id="1.10.10.10">
    <property type="entry name" value="Winged helix-like DNA-binding domain superfamily/Winged helix DNA-binding domain"/>
    <property type="match status" value="1"/>
</dbReference>
<evidence type="ECO:0000256" key="1">
    <source>
        <dbReference type="SAM" id="Coils"/>
    </source>
</evidence>
<dbReference type="RefSeq" id="WP_120201836.1">
    <property type="nucleotide sequence ID" value="NZ_RAQJ01000004.1"/>
</dbReference>
<dbReference type="EMBL" id="RAQJ01000004">
    <property type="protein sequence ID" value="RKE92280.1"/>
    <property type="molecule type" value="Genomic_DNA"/>
</dbReference>
<feature type="domain" description="Peptidase S74" evidence="2">
    <location>
        <begin position="506"/>
        <end position="597"/>
    </location>
</feature>
<comment type="caution">
    <text evidence="3">The sequence shown here is derived from an EMBL/GenBank/DDBJ whole genome shotgun (WGS) entry which is preliminary data.</text>
</comment>
<protein>
    <submittedName>
        <fullName evidence="3">Endosialidase-like protein</fullName>
    </submittedName>
</protein>
<proteinExistence type="predicted"/>
<sequence length="618" mass="67168">MKQLLLFIKLNITVLFILLGAFSFAQEGINYQGVARNAEGELILDTEITLDININKISADGETVYSETHNLFTDANGVFSLVIGQGTPSLNLFEDINWAEDQHFLNVWLDGEEIGTTQFSSVPYSQAVGKWQAHKNGVTSKSTGGSIYIGESAGELDDFTDNHNIGIGKNAIMRNTTGESNIALGKEALKFSSEGIRNIAIGEQTMENNSSGSNNIAIGNKAMRESGTGNHNIAMGYKSLYSNSTGLLNHAYGHETLYYNTTGSYNIATGYQSLYSNTEGEYNTAFGYQALLHNTTGNNNIANGAYALYGNTIGEYNIALGRSALAINTEGSYNIAIGKSTLESVSNGILNIALGLNTLSDVQTGDNNIAIGRNAGANNVSGNNNVFLGSFAGWSETSSNKLYIGSYVSEGHTPLIYGEFDDAILNFNAKVAVGTRFPKAPLHVVNGTDANLSNYSGQLLLGEVDSDNLVLDKNEIQARSNGAASILFLQQNGGDVYVGNAVVHASDRRLKRDINDISYGLNEILQLRPTEYFWKERTQEHKSLGLIAQEVDQVIKNVVTYDEKQDKYGVSYTELIPVLIKALQEQQEIIEHLQSNQKNQQDIISELKAEVNTLKTSK</sequence>
<organism evidence="3 4">
    <name type="scientific">Ichthyenterobacterium magnum</name>
    <dbReference type="NCBI Taxonomy" id="1230530"/>
    <lineage>
        <taxon>Bacteria</taxon>
        <taxon>Pseudomonadati</taxon>
        <taxon>Bacteroidota</taxon>
        <taxon>Flavobacteriia</taxon>
        <taxon>Flavobacteriales</taxon>
        <taxon>Flavobacteriaceae</taxon>
        <taxon>Ichthyenterobacterium</taxon>
    </lineage>
</organism>
<dbReference type="Proteomes" id="UP000284892">
    <property type="component" value="Unassembled WGS sequence"/>
</dbReference>
<dbReference type="OrthoDB" id="1488700at2"/>
<feature type="coiled-coil region" evidence="1">
    <location>
        <begin position="583"/>
        <end position="610"/>
    </location>
</feature>
<keyword evidence="4" id="KW-1185">Reference proteome</keyword>
<gene>
    <name evidence="3" type="ORF">BXY80_2198</name>
</gene>
<dbReference type="PROSITE" id="PS51688">
    <property type="entry name" value="ICA"/>
    <property type="match status" value="1"/>
</dbReference>
<accession>A0A420DGS7</accession>
<evidence type="ECO:0000313" key="4">
    <source>
        <dbReference type="Proteomes" id="UP000284892"/>
    </source>
</evidence>
<dbReference type="InterPro" id="IPR030392">
    <property type="entry name" value="S74_ICA"/>
</dbReference>
<evidence type="ECO:0000313" key="3">
    <source>
        <dbReference type="EMBL" id="RKE92280.1"/>
    </source>
</evidence>